<feature type="region of interest" description="Disordered" evidence="1">
    <location>
        <begin position="180"/>
        <end position="210"/>
    </location>
</feature>
<name>A0AAV5GMQ8_9BASI</name>
<sequence>MAGSDTAAQSAAAKKAQAAAQAATKAADAAVKAAKAATEAADAAGPQVPALGGSISIGAAGRTFSAPLKRTQRTTDDLEERPTPPPSPLLKASVTKELSAASVKHALISSSTHLPSSFVSPQNGRTWPMCQPIWPVLLDWSASVGKDVNKFVFLSDIFGSGRDADIGSLAMHSLEELDTEINPDSPLKSASLHHPEDHPDFTYGSYSTGEPEETLEGYAIYVYPRAALRDDDDEPIFAPAPFWNSLWSPAVFADGKGKLQPPANTSTSEATGTADDKAGGSQPPMNLEDSAIHDSQDEK</sequence>
<protein>
    <submittedName>
        <fullName evidence="2">Uncharacterized protein</fullName>
    </submittedName>
</protein>
<gene>
    <name evidence="2" type="ORF">Rhopal_003331-T1</name>
</gene>
<accession>A0AAV5GMQ8</accession>
<dbReference type="Proteomes" id="UP001342314">
    <property type="component" value="Unassembled WGS sequence"/>
</dbReference>
<reference evidence="2 3" key="1">
    <citation type="submission" date="2021-12" db="EMBL/GenBank/DDBJ databases">
        <title>High titer production of polyol ester of fatty acids by Rhodotorula paludigena BS15 towards product separation-free biomass refinery.</title>
        <authorList>
            <person name="Mano J."/>
            <person name="Ono H."/>
            <person name="Tanaka T."/>
            <person name="Naito K."/>
            <person name="Sushida H."/>
            <person name="Ike M."/>
            <person name="Tokuyasu K."/>
            <person name="Kitaoka M."/>
        </authorList>
    </citation>
    <scope>NUCLEOTIDE SEQUENCE [LARGE SCALE GENOMIC DNA]</scope>
    <source>
        <strain evidence="2 3">BS15</strain>
    </source>
</reference>
<evidence type="ECO:0000256" key="1">
    <source>
        <dbReference type="SAM" id="MobiDB-lite"/>
    </source>
</evidence>
<proteinExistence type="predicted"/>
<feature type="region of interest" description="Disordered" evidence="1">
    <location>
        <begin position="254"/>
        <end position="299"/>
    </location>
</feature>
<dbReference type="EMBL" id="BQKY01000006">
    <property type="protein sequence ID" value="GJN90322.1"/>
    <property type="molecule type" value="Genomic_DNA"/>
</dbReference>
<feature type="compositionally biased region" description="Low complexity" evidence="1">
    <location>
        <begin position="1"/>
        <end position="44"/>
    </location>
</feature>
<feature type="compositionally biased region" description="Low complexity" evidence="1">
    <location>
        <begin position="52"/>
        <end position="61"/>
    </location>
</feature>
<feature type="compositionally biased region" description="Polar residues" evidence="1">
    <location>
        <begin position="262"/>
        <end position="271"/>
    </location>
</feature>
<feature type="compositionally biased region" description="Basic and acidic residues" evidence="1">
    <location>
        <begin position="73"/>
        <end position="82"/>
    </location>
</feature>
<feature type="region of interest" description="Disordered" evidence="1">
    <location>
        <begin position="1"/>
        <end position="90"/>
    </location>
</feature>
<evidence type="ECO:0000313" key="2">
    <source>
        <dbReference type="EMBL" id="GJN90322.1"/>
    </source>
</evidence>
<dbReference type="AlphaFoldDB" id="A0AAV5GMQ8"/>
<feature type="compositionally biased region" description="Basic and acidic residues" evidence="1">
    <location>
        <begin position="290"/>
        <end position="299"/>
    </location>
</feature>
<evidence type="ECO:0000313" key="3">
    <source>
        <dbReference type="Proteomes" id="UP001342314"/>
    </source>
</evidence>
<keyword evidence="3" id="KW-1185">Reference proteome</keyword>
<organism evidence="2 3">
    <name type="scientific">Rhodotorula paludigena</name>
    <dbReference type="NCBI Taxonomy" id="86838"/>
    <lineage>
        <taxon>Eukaryota</taxon>
        <taxon>Fungi</taxon>
        <taxon>Dikarya</taxon>
        <taxon>Basidiomycota</taxon>
        <taxon>Pucciniomycotina</taxon>
        <taxon>Microbotryomycetes</taxon>
        <taxon>Sporidiobolales</taxon>
        <taxon>Sporidiobolaceae</taxon>
        <taxon>Rhodotorula</taxon>
    </lineage>
</organism>
<comment type="caution">
    <text evidence="2">The sequence shown here is derived from an EMBL/GenBank/DDBJ whole genome shotgun (WGS) entry which is preliminary data.</text>
</comment>